<organism evidence="10 11">
    <name type="scientific">Necator americanus</name>
    <name type="common">Human hookworm</name>
    <dbReference type="NCBI Taxonomy" id="51031"/>
    <lineage>
        <taxon>Eukaryota</taxon>
        <taxon>Metazoa</taxon>
        <taxon>Ecdysozoa</taxon>
        <taxon>Nematoda</taxon>
        <taxon>Chromadorea</taxon>
        <taxon>Rhabditida</taxon>
        <taxon>Rhabditina</taxon>
        <taxon>Rhabditomorpha</taxon>
        <taxon>Strongyloidea</taxon>
        <taxon>Ancylostomatidae</taxon>
        <taxon>Bunostominae</taxon>
        <taxon>Necator</taxon>
    </lineage>
</organism>
<dbReference type="InterPro" id="IPR036691">
    <property type="entry name" value="Endo/exonu/phosph_ase_sf"/>
</dbReference>
<dbReference type="EMBL" id="JAVFWL010000006">
    <property type="protein sequence ID" value="KAK6760663.1"/>
    <property type="molecule type" value="Genomic_DNA"/>
</dbReference>
<evidence type="ECO:0000313" key="11">
    <source>
        <dbReference type="Proteomes" id="UP001303046"/>
    </source>
</evidence>
<evidence type="ECO:0000256" key="6">
    <source>
        <dbReference type="ARBA" id="ARBA00022840"/>
    </source>
</evidence>
<dbReference type="Proteomes" id="UP001303046">
    <property type="component" value="Unassembled WGS sequence"/>
</dbReference>
<evidence type="ECO:0000259" key="9">
    <source>
        <dbReference type="PROSITE" id="PS50011"/>
    </source>
</evidence>
<keyword evidence="4 7" id="KW-0547">Nucleotide-binding</keyword>
<comment type="similarity">
    <text evidence="1">Belongs to the protein kinase superfamily. CMGC Ser/Thr protein kinase family. GSK-3 subfamily.</text>
</comment>
<dbReference type="SUPFAM" id="SSF56112">
    <property type="entry name" value="Protein kinase-like (PK-like)"/>
    <property type="match status" value="2"/>
</dbReference>
<gene>
    <name evidence="10" type="primary">Necator_chrX.g22097</name>
    <name evidence="10" type="ORF">RB195_021936</name>
</gene>
<dbReference type="InterPro" id="IPR011009">
    <property type="entry name" value="Kinase-like_dom_sf"/>
</dbReference>
<dbReference type="PROSITE" id="PS00108">
    <property type="entry name" value="PROTEIN_KINASE_ST"/>
    <property type="match status" value="1"/>
</dbReference>
<comment type="caution">
    <text evidence="10">The sequence shown here is derived from an EMBL/GenBank/DDBJ whole genome shotgun (WGS) entry which is preliminary data.</text>
</comment>
<evidence type="ECO:0000256" key="5">
    <source>
        <dbReference type="ARBA" id="ARBA00022777"/>
    </source>
</evidence>
<dbReference type="InterPro" id="IPR050591">
    <property type="entry name" value="GSK-3"/>
</dbReference>
<dbReference type="Pfam" id="PF00069">
    <property type="entry name" value="Pkinase"/>
    <property type="match status" value="1"/>
</dbReference>
<keyword evidence="5" id="KW-0418">Kinase</keyword>
<keyword evidence="2" id="KW-0723">Serine/threonine-protein kinase</keyword>
<keyword evidence="6 7" id="KW-0067">ATP-binding</keyword>
<dbReference type="Gene3D" id="3.30.200.20">
    <property type="entry name" value="Phosphorylase Kinase, domain 1"/>
    <property type="match status" value="1"/>
</dbReference>
<protein>
    <recommendedName>
        <fullName evidence="9">Protein kinase domain-containing protein</fullName>
    </recommendedName>
</protein>
<proteinExistence type="inferred from homology"/>
<dbReference type="InterPro" id="IPR039192">
    <property type="entry name" value="STKc_GSK3"/>
</dbReference>
<reference evidence="10 11" key="1">
    <citation type="submission" date="2023-08" db="EMBL/GenBank/DDBJ databases">
        <title>A Necator americanus chromosomal reference genome.</title>
        <authorList>
            <person name="Ilik V."/>
            <person name="Petrzelkova K.J."/>
            <person name="Pardy F."/>
            <person name="Fuh T."/>
            <person name="Niatou-Singa F.S."/>
            <person name="Gouil Q."/>
            <person name="Baker L."/>
            <person name="Ritchie M.E."/>
            <person name="Jex A.R."/>
            <person name="Gazzola D."/>
            <person name="Li H."/>
            <person name="Toshio Fujiwara R."/>
            <person name="Zhan B."/>
            <person name="Aroian R.V."/>
            <person name="Pafco B."/>
            <person name="Schwarz E.M."/>
        </authorList>
    </citation>
    <scope>NUCLEOTIDE SEQUENCE [LARGE SCALE GENOMIC DNA]</scope>
    <source>
        <strain evidence="10 11">Aroian</strain>
        <tissue evidence="10">Whole animal</tissue>
    </source>
</reference>
<evidence type="ECO:0000256" key="2">
    <source>
        <dbReference type="ARBA" id="ARBA00022527"/>
    </source>
</evidence>
<dbReference type="SUPFAM" id="SSF56219">
    <property type="entry name" value="DNase I-like"/>
    <property type="match status" value="1"/>
</dbReference>
<feature type="region of interest" description="Disordered" evidence="8">
    <location>
        <begin position="825"/>
        <end position="846"/>
    </location>
</feature>
<dbReference type="Gene3D" id="3.60.10.10">
    <property type="entry name" value="Endonuclease/exonuclease/phosphatase"/>
    <property type="match status" value="1"/>
</dbReference>
<dbReference type="PANTHER" id="PTHR24057">
    <property type="entry name" value="GLYCOGEN SYNTHASE KINASE-3 ALPHA"/>
    <property type="match status" value="1"/>
</dbReference>
<dbReference type="PROSITE" id="PS50011">
    <property type="entry name" value="PROTEIN_KINASE_DOM"/>
    <property type="match status" value="1"/>
</dbReference>
<name>A0ABR1EDI7_NECAM</name>
<feature type="binding site" evidence="7">
    <location>
        <position position="64"/>
    </location>
    <ligand>
        <name>ATP</name>
        <dbReference type="ChEBI" id="CHEBI:30616"/>
    </ligand>
</feature>
<keyword evidence="3" id="KW-0808">Transferase</keyword>
<evidence type="ECO:0000256" key="8">
    <source>
        <dbReference type="SAM" id="MobiDB-lite"/>
    </source>
</evidence>
<dbReference type="Gene3D" id="1.10.510.10">
    <property type="entry name" value="Transferase(Phosphotransferase) domain 1"/>
    <property type="match status" value="2"/>
</dbReference>
<sequence length="846" mass="98005">MSTKPPGKNSAKNVTCVKVKPGYSNSNKDIEIRYIDTKVIGSGSFGMVYSAKLYDSNENVAIKKVYQDKRFKNRELQIMRRLEHPNIVRLMYYYYSADNTNEEYLYLVLEFFPKTLHQIIKSYAQTGHVLDLFTIKLYMFQLFRGLAFMGSLNICHRDVKPHNLLVNPERGTLRICDFGSAKVINSEDTNVSYICSRYYRAPELIFGAVSYTTKIDVWSAGTVMAELLLGKPLFPGDSAVDQLVEIMKHTAKAHNLKGQLPEGSKESLATTIRFVTLNYRTLSSELEQAALSRILRYLCVPLAALQETRMRDRAVVSIENYTIYCRDADENKVGGCAIAVRNDYYNLVNEFGSMSSRCVFVRLRGRRGRELWIVSAQAPTETAEDNSKDAFCDELNVLMPKILSQHIVGIDANTKMGLEHQSDVLRKWYYPAERTSDNGDRLDDLYEKTGLIIASTFKRNHRRHQLTWQRSTLLKPEERKMKTLKLQLDYVLARNIPQLDIRKSRAVWDVAFDSDHRPVLLSFKIRFHKRNRGVPLQPKIDMAGLKDEECRTKFCQCVSLHAEVRTRKKLSDADHFTKCIQEAARETFPVLLPWRSLPLHLLKQNPRTILRKLRRQLQQDRDNEWTSRAMEFEKAWEDRNPRKAYTLLKQYSGKMKRCSPVLNTASEAVGEATLPIWREHFKTLLNRLAPSAFEVEHVHRPMYAVNEEPPIESEVLVLGSPSKEEIFAMNQNYKEFKFPNVKPIPWERLFKGKSLHKAVSLLNTVLRYDPSARSYAIEALAHPFFDELRDPDLEEMPNGKLMPRLFDWLEREVNIRPDLNRKIFPRRKSESSSEDMKIQKDNEGSS</sequence>
<evidence type="ECO:0000313" key="10">
    <source>
        <dbReference type="EMBL" id="KAK6760663.1"/>
    </source>
</evidence>
<dbReference type="PROSITE" id="PS00107">
    <property type="entry name" value="PROTEIN_KINASE_ATP"/>
    <property type="match status" value="1"/>
</dbReference>
<dbReference type="InterPro" id="IPR008271">
    <property type="entry name" value="Ser/Thr_kinase_AS"/>
</dbReference>
<feature type="domain" description="Protein kinase" evidence="9">
    <location>
        <begin position="34"/>
        <end position="291"/>
    </location>
</feature>
<dbReference type="InterPro" id="IPR017441">
    <property type="entry name" value="Protein_kinase_ATP_BS"/>
</dbReference>
<accession>A0ABR1EDI7</accession>
<evidence type="ECO:0000256" key="3">
    <source>
        <dbReference type="ARBA" id="ARBA00022679"/>
    </source>
</evidence>
<keyword evidence="11" id="KW-1185">Reference proteome</keyword>
<evidence type="ECO:0000256" key="1">
    <source>
        <dbReference type="ARBA" id="ARBA00005527"/>
    </source>
</evidence>
<dbReference type="InterPro" id="IPR000719">
    <property type="entry name" value="Prot_kinase_dom"/>
</dbReference>
<dbReference type="CDD" id="cd14137">
    <property type="entry name" value="STKc_GSK3"/>
    <property type="match status" value="1"/>
</dbReference>
<dbReference type="PANTHER" id="PTHR24057:SF0">
    <property type="entry name" value="PROTEIN KINASE SHAGGY-RELATED"/>
    <property type="match status" value="1"/>
</dbReference>
<evidence type="ECO:0000256" key="4">
    <source>
        <dbReference type="ARBA" id="ARBA00022741"/>
    </source>
</evidence>
<dbReference type="SMART" id="SM00220">
    <property type="entry name" value="S_TKc"/>
    <property type="match status" value="1"/>
</dbReference>
<evidence type="ECO:0000256" key="7">
    <source>
        <dbReference type="PROSITE-ProRule" id="PRU10141"/>
    </source>
</evidence>